<evidence type="ECO:0000313" key="7">
    <source>
        <dbReference type="EMBL" id="QSB05566.1"/>
    </source>
</evidence>
<evidence type="ECO:0000313" key="8">
    <source>
        <dbReference type="Proteomes" id="UP000662939"/>
    </source>
</evidence>
<keyword evidence="3" id="KW-0378">Hydrolase</keyword>
<accession>A0A895XSP5</accession>
<protein>
    <submittedName>
        <fullName evidence="7">S9 family peptidase</fullName>
    </submittedName>
</protein>
<proteinExistence type="inferred from homology"/>
<dbReference type="PANTHER" id="PTHR11757:SF19">
    <property type="entry name" value="PROLYL ENDOPEPTIDASE-LIKE"/>
    <property type="match status" value="1"/>
</dbReference>
<reference evidence="7" key="1">
    <citation type="submission" date="2021-02" db="EMBL/GenBank/DDBJ databases">
        <title>Natronoglycomyces albus gen. nov., sp. nov, a haloalkaliphilic actinobacterium from a soda solonchak soil.</title>
        <authorList>
            <person name="Sorokin D.Y."/>
            <person name="Khijniak T.V."/>
            <person name="Zakharycheva A.P."/>
            <person name="Boueva O.V."/>
            <person name="Ariskina E.V."/>
            <person name="Hahnke R.L."/>
            <person name="Bunk B."/>
            <person name="Sproer C."/>
            <person name="Schumann P."/>
            <person name="Evtushenko L.I."/>
            <person name="Kublanov I.V."/>
        </authorList>
    </citation>
    <scope>NUCLEOTIDE SEQUENCE</scope>
    <source>
        <strain evidence="7">DSM 106290</strain>
    </source>
</reference>
<name>A0A895XSP5_9ACTN</name>
<evidence type="ECO:0000259" key="6">
    <source>
        <dbReference type="Pfam" id="PF02897"/>
    </source>
</evidence>
<dbReference type="GO" id="GO:0004252">
    <property type="term" value="F:serine-type endopeptidase activity"/>
    <property type="evidence" value="ECO:0007669"/>
    <property type="project" value="InterPro"/>
</dbReference>
<dbReference type="SUPFAM" id="SSF50993">
    <property type="entry name" value="Peptidase/esterase 'gauge' domain"/>
    <property type="match status" value="1"/>
</dbReference>
<dbReference type="PRINTS" id="PR00862">
    <property type="entry name" value="PROLIGOPTASE"/>
</dbReference>
<dbReference type="InterPro" id="IPR029058">
    <property type="entry name" value="AB_hydrolase_fold"/>
</dbReference>
<dbReference type="Gene3D" id="2.130.10.120">
    <property type="entry name" value="Prolyl oligopeptidase, N-terminal domain"/>
    <property type="match status" value="1"/>
</dbReference>
<comment type="similarity">
    <text evidence="1">Belongs to the peptidase S9A family.</text>
</comment>
<dbReference type="InterPro" id="IPR051543">
    <property type="entry name" value="Serine_Peptidase_S9A"/>
</dbReference>
<evidence type="ECO:0000256" key="3">
    <source>
        <dbReference type="ARBA" id="ARBA00022801"/>
    </source>
</evidence>
<dbReference type="EMBL" id="CP070496">
    <property type="protein sequence ID" value="QSB05566.1"/>
    <property type="molecule type" value="Genomic_DNA"/>
</dbReference>
<dbReference type="KEGG" id="nav:JQS30_01085"/>
<keyword evidence="8" id="KW-1185">Reference proteome</keyword>
<evidence type="ECO:0000256" key="2">
    <source>
        <dbReference type="ARBA" id="ARBA00022670"/>
    </source>
</evidence>
<dbReference type="Gene3D" id="3.40.50.1820">
    <property type="entry name" value="alpha/beta hydrolase"/>
    <property type="match status" value="1"/>
</dbReference>
<evidence type="ECO:0000256" key="1">
    <source>
        <dbReference type="ARBA" id="ARBA00005228"/>
    </source>
</evidence>
<feature type="domain" description="Peptidase S9 prolyl oligopeptidase catalytic" evidence="5">
    <location>
        <begin position="482"/>
        <end position="696"/>
    </location>
</feature>
<feature type="domain" description="Peptidase S9A N-terminal" evidence="6">
    <location>
        <begin position="6"/>
        <end position="421"/>
    </location>
</feature>
<dbReference type="InterPro" id="IPR002470">
    <property type="entry name" value="Peptidase_S9A"/>
</dbReference>
<dbReference type="AlphaFoldDB" id="A0A895XSP5"/>
<dbReference type="InterPro" id="IPR001375">
    <property type="entry name" value="Peptidase_S9_cat"/>
</dbReference>
<dbReference type="RefSeq" id="WP_213171575.1">
    <property type="nucleotide sequence ID" value="NZ_CP070496.1"/>
</dbReference>
<evidence type="ECO:0000259" key="5">
    <source>
        <dbReference type="Pfam" id="PF00326"/>
    </source>
</evidence>
<dbReference type="Proteomes" id="UP000662939">
    <property type="component" value="Chromosome"/>
</dbReference>
<keyword evidence="4" id="KW-0720">Serine protease</keyword>
<evidence type="ECO:0000256" key="4">
    <source>
        <dbReference type="ARBA" id="ARBA00022825"/>
    </source>
</evidence>
<dbReference type="SUPFAM" id="SSF53474">
    <property type="entry name" value="alpha/beta-Hydrolases"/>
    <property type="match status" value="1"/>
</dbReference>
<sequence length="700" mass="77841">MTENPPIAARIETKRTHHGDTVIDPYAWLKDPKDPETLAYLKAENAYTDSRTSHLAGLRETLFGEIKNRVQETDLSVPTRVGDWWYYSRSEEGKQYAISCRLPAGEETAPPHIEPGQALEGEEILLDGNALAEGHDFFSMGVFDVSPDGNLLAYGVDFAGDERFTLRFKDLRTGEHVSKTIEGVFYGGAWSADSRVFFYVTVDEAWRPDRVWRHTLGSEGDDVLVYHEEDERFWVGISLSRSEKYLMLDLGSKLTAETRILAADNPEGEFTAFGHGRRQGIEVHVEHQSALPGHDGPGRFFVLHNDGAENFELGWTPEDDTTDFHVILPHSPTSRLEGIEAFESFAVVSLRSEGLTQVGLLTGDETDLKLIEFDEPIYSVSSTSNPEYRTNMVRLGYTSLVAPASIYDYEVTTGQMHLRKETPVLGDFNRSDYRQYREWATAADGTKVPISIVAHKDVEPGSAAPCLLYGYGSYEMSIDPYFSTPRLSLLDRGVVFAIAHIRGGGEMGRAWYDNGKMLKKKNTFTDYVDCAHHLIETGWTSANKLVARGGSAGGMLMGAVANLAPSSFAGVLAEVPFVDSLNTILDPTMPLTVIEWEEWGNPLEDPDVYAYMKSYSPYENVAATEYPSILAVTSLNDTRVGFHEPAKWVAQLRHTATGGQVLLKTEMEAGHGGRSGRYDAWHEESFNLAWILDQVGLADK</sequence>
<dbReference type="PANTHER" id="PTHR11757">
    <property type="entry name" value="PROTEASE FAMILY S9A OLIGOPEPTIDASE"/>
    <property type="match status" value="1"/>
</dbReference>
<dbReference type="Pfam" id="PF02897">
    <property type="entry name" value="Peptidase_S9_N"/>
    <property type="match status" value="1"/>
</dbReference>
<organism evidence="7 8">
    <name type="scientific">Natronoglycomyces albus</name>
    <dbReference type="NCBI Taxonomy" id="2811108"/>
    <lineage>
        <taxon>Bacteria</taxon>
        <taxon>Bacillati</taxon>
        <taxon>Actinomycetota</taxon>
        <taxon>Actinomycetes</taxon>
        <taxon>Glycomycetales</taxon>
        <taxon>Glycomycetaceae</taxon>
        <taxon>Natronoglycomyces</taxon>
    </lineage>
</organism>
<keyword evidence="2" id="KW-0645">Protease</keyword>
<gene>
    <name evidence="7" type="ORF">JQS30_01085</name>
</gene>
<dbReference type="InterPro" id="IPR023302">
    <property type="entry name" value="Pept_S9A_N"/>
</dbReference>
<dbReference type="GO" id="GO:0006508">
    <property type="term" value="P:proteolysis"/>
    <property type="evidence" value="ECO:0007669"/>
    <property type="project" value="UniProtKB-KW"/>
</dbReference>
<dbReference type="Pfam" id="PF00326">
    <property type="entry name" value="Peptidase_S9"/>
    <property type="match status" value="1"/>
</dbReference>